<evidence type="ECO:0000256" key="5">
    <source>
        <dbReference type="ARBA" id="ARBA00023002"/>
    </source>
</evidence>
<feature type="domain" description="NADH:flavin oxidoreductase/NADH oxidase N-terminal" evidence="7">
    <location>
        <begin position="158"/>
        <end position="356"/>
    </location>
</feature>
<organism evidence="8 9">
    <name type="scientific">Cerrena zonata</name>
    <dbReference type="NCBI Taxonomy" id="2478898"/>
    <lineage>
        <taxon>Eukaryota</taxon>
        <taxon>Fungi</taxon>
        <taxon>Dikarya</taxon>
        <taxon>Basidiomycota</taxon>
        <taxon>Agaricomycotina</taxon>
        <taxon>Agaricomycetes</taxon>
        <taxon>Polyporales</taxon>
        <taxon>Cerrenaceae</taxon>
        <taxon>Cerrena</taxon>
    </lineage>
</organism>
<dbReference type="GO" id="GO:0003959">
    <property type="term" value="F:NADPH dehydrogenase activity"/>
    <property type="evidence" value="ECO:0007669"/>
    <property type="project" value="InterPro"/>
</dbReference>
<evidence type="ECO:0000313" key="9">
    <source>
        <dbReference type="Proteomes" id="UP001385951"/>
    </source>
</evidence>
<comment type="caution">
    <text evidence="8">The sequence shown here is derived from an EMBL/GenBank/DDBJ whole genome shotgun (WGS) entry which is preliminary data.</text>
</comment>
<keyword evidence="9" id="KW-1185">Reference proteome</keyword>
<keyword evidence="4" id="KW-0521">NADP</keyword>
<evidence type="ECO:0000256" key="2">
    <source>
        <dbReference type="ARBA" id="ARBA00022630"/>
    </source>
</evidence>
<keyword evidence="3" id="KW-0288">FMN</keyword>
<dbReference type="CDD" id="cd02932">
    <property type="entry name" value="OYE_YqiM_FMN"/>
    <property type="match status" value="1"/>
</dbReference>
<dbReference type="AlphaFoldDB" id="A0AAW0GTV4"/>
<dbReference type="EMBL" id="JASBNA010000001">
    <property type="protein sequence ID" value="KAK7695492.1"/>
    <property type="molecule type" value="Genomic_DNA"/>
</dbReference>
<dbReference type="GO" id="GO:0010181">
    <property type="term" value="F:FMN binding"/>
    <property type="evidence" value="ECO:0007669"/>
    <property type="project" value="InterPro"/>
</dbReference>
<dbReference type="Pfam" id="PF00724">
    <property type="entry name" value="Oxidored_FMN"/>
    <property type="match status" value="1"/>
</dbReference>
<dbReference type="Gene3D" id="3.20.20.70">
    <property type="entry name" value="Aldolase class I"/>
    <property type="match status" value="1"/>
</dbReference>
<dbReference type="SUPFAM" id="SSF51395">
    <property type="entry name" value="FMN-linked oxidoreductases"/>
    <property type="match status" value="1"/>
</dbReference>
<dbReference type="InterPro" id="IPR013785">
    <property type="entry name" value="Aldolase_TIM"/>
</dbReference>
<proteinExistence type="predicted"/>
<protein>
    <recommendedName>
        <fullName evidence="7">NADH:flavin oxidoreductase/NADH oxidase N-terminal domain-containing protein</fullName>
    </recommendedName>
</protein>
<evidence type="ECO:0000256" key="6">
    <source>
        <dbReference type="SAM" id="MobiDB-lite"/>
    </source>
</evidence>
<gene>
    <name evidence="8" type="ORF">QCA50_000128</name>
</gene>
<evidence type="ECO:0000256" key="3">
    <source>
        <dbReference type="ARBA" id="ARBA00022643"/>
    </source>
</evidence>
<feature type="region of interest" description="Disordered" evidence="6">
    <location>
        <begin position="376"/>
        <end position="397"/>
    </location>
</feature>
<evidence type="ECO:0000313" key="8">
    <source>
        <dbReference type="EMBL" id="KAK7695492.1"/>
    </source>
</evidence>
<dbReference type="PANTHER" id="PTHR43303:SF4">
    <property type="entry name" value="NADPH DEHYDROGENASE C23G7.10C-RELATED"/>
    <property type="match status" value="1"/>
</dbReference>
<name>A0AAW0GTV4_9APHY</name>
<evidence type="ECO:0000256" key="4">
    <source>
        <dbReference type="ARBA" id="ARBA00022857"/>
    </source>
</evidence>
<keyword evidence="2" id="KW-0285">Flavoprotein</keyword>
<reference evidence="8 9" key="1">
    <citation type="submission" date="2022-09" db="EMBL/GenBank/DDBJ databases">
        <authorList>
            <person name="Palmer J.M."/>
        </authorList>
    </citation>
    <scope>NUCLEOTIDE SEQUENCE [LARGE SCALE GENOMIC DNA]</scope>
    <source>
        <strain evidence="8 9">DSM 7382</strain>
    </source>
</reference>
<dbReference type="InterPro" id="IPR044152">
    <property type="entry name" value="YqjM-like"/>
</dbReference>
<dbReference type="GO" id="GO:0050661">
    <property type="term" value="F:NADP binding"/>
    <property type="evidence" value="ECO:0007669"/>
    <property type="project" value="InterPro"/>
</dbReference>
<dbReference type="PANTHER" id="PTHR43303">
    <property type="entry name" value="NADPH DEHYDROGENASE C23G7.10C-RELATED"/>
    <property type="match status" value="1"/>
</dbReference>
<dbReference type="InterPro" id="IPR001155">
    <property type="entry name" value="OxRdtase_FMN_N"/>
</dbReference>
<evidence type="ECO:0000259" key="7">
    <source>
        <dbReference type="Pfam" id="PF00724"/>
    </source>
</evidence>
<keyword evidence="5" id="KW-0560">Oxidoreductase</keyword>
<dbReference type="Proteomes" id="UP001385951">
    <property type="component" value="Unassembled WGS sequence"/>
</dbReference>
<evidence type="ECO:0000256" key="1">
    <source>
        <dbReference type="ARBA" id="ARBA00001917"/>
    </source>
</evidence>
<sequence length="397" mass="43266">MPTFLYNAPAPNVPFFTPAQYPASGSAVNPQPNGKPVPKLFQPLKIRGVEFQNRIWLSPLCQYSAENGFVQPWHIAHLGGIISRGPGFSLVEATAVTPEGRITPEDVDRHPACACRTQSKCLCTLGYIRVPVVPAILNGWPDEVVAPSAIPFDPAHATPQELTKEGIQRIIGAFVAAAKRSLRAGFDVIEIHNAHGYLLSEFLSPTSNKRTDEYGGSFENRIRLTLEIVDAVRAVIPADMPLFVRVSATEWLEEVLPNEPAWRSEDTVVLAGILADHGVDVLDVSTGGINSQQKMKYEPGFQVPFAEAVKRAHGDKIIVTAVGAIADGKTAQSILDKDQADAIFIGRHFQKNPGAVWQFADDLGVEIHNAHQIQWGFGGRGQKPKPQKLVGRSSNRE</sequence>
<accession>A0AAW0GTV4</accession>
<comment type="cofactor">
    <cofactor evidence="1">
        <name>FMN</name>
        <dbReference type="ChEBI" id="CHEBI:58210"/>
    </cofactor>
</comment>